<keyword evidence="5 7" id="KW-1133">Transmembrane helix</keyword>
<evidence type="ECO:0000256" key="6">
    <source>
        <dbReference type="ARBA" id="ARBA00023136"/>
    </source>
</evidence>
<dbReference type="Pfam" id="PF01757">
    <property type="entry name" value="Acyl_transf_3"/>
    <property type="match status" value="1"/>
</dbReference>
<proteinExistence type="inferred from homology"/>
<evidence type="ECO:0000256" key="3">
    <source>
        <dbReference type="ARBA" id="ARBA00022475"/>
    </source>
</evidence>
<dbReference type="GO" id="GO:0005886">
    <property type="term" value="C:plasma membrane"/>
    <property type="evidence" value="ECO:0007669"/>
    <property type="project" value="UniProtKB-SubCell"/>
</dbReference>
<accession>A0A2N8ZLJ6</accession>
<dbReference type="RefSeq" id="WP_172443207.1">
    <property type="nucleotide sequence ID" value="NZ_LT960612.1"/>
</dbReference>
<keyword evidence="3" id="KW-1003">Cell membrane</keyword>
<dbReference type="InterPro" id="IPR002656">
    <property type="entry name" value="Acyl_transf_3_dom"/>
</dbReference>
<dbReference type="PANTHER" id="PTHR40074:SF2">
    <property type="entry name" value="O-ACETYLTRANSFERASE WECH"/>
    <property type="match status" value="1"/>
</dbReference>
<keyword evidence="10" id="KW-1185">Reference proteome</keyword>
<evidence type="ECO:0000313" key="9">
    <source>
        <dbReference type="EMBL" id="SON52779.1"/>
    </source>
</evidence>
<name>A0A2N8ZLJ6_9VIBR</name>
<feature type="transmembrane region" description="Helical" evidence="7">
    <location>
        <begin position="83"/>
        <end position="101"/>
    </location>
</feature>
<protein>
    <submittedName>
        <fullName evidence="9">Acyltransferase</fullName>
    </submittedName>
</protein>
<feature type="transmembrane region" description="Helical" evidence="7">
    <location>
        <begin position="9"/>
        <end position="26"/>
    </location>
</feature>
<keyword evidence="9" id="KW-0808">Transferase</keyword>
<evidence type="ECO:0000256" key="2">
    <source>
        <dbReference type="ARBA" id="ARBA00007400"/>
    </source>
</evidence>
<evidence type="ECO:0000259" key="8">
    <source>
        <dbReference type="Pfam" id="PF01757"/>
    </source>
</evidence>
<feature type="transmembrane region" description="Helical" evidence="7">
    <location>
        <begin position="150"/>
        <end position="169"/>
    </location>
</feature>
<sequence>MSSSKLELNTLRGIACMLLVAYHIIGSNQQVGLMLSDGLLKEVNDSLIYIRMPLFTFLSGVVYAIRPFTSGAGNFLAKKIRRLIFPMLTIGTLFAAVQYIAPGSNSSITNWRLIHIMPVAHYWFVESLFLIFLCVVLCEKLKLFSTPVKYLLVLAFFSIVYLSPLYFSYFSISGAIYLMPFFLFGMGVRRFKFENHLSPATGYALGLILVLITILLYFNFIPTYSKRTLFGLTIGYLSCIALFSIKWKSNILAWIGSYSYSIYLFHVFFTAGTRVMSLNVGVFNTEILFFLSMVIGLIGPIIAERLICMSRVPQIALLGRSVKAIDSKPTAVSNV</sequence>
<feature type="transmembrane region" description="Helical" evidence="7">
    <location>
        <begin position="203"/>
        <end position="221"/>
    </location>
</feature>
<evidence type="ECO:0000256" key="7">
    <source>
        <dbReference type="SAM" id="Phobius"/>
    </source>
</evidence>
<keyword evidence="9" id="KW-0012">Acyltransferase</keyword>
<organism evidence="9 10">
    <name type="scientific">Vibrio tapetis subsp. tapetis</name>
    <dbReference type="NCBI Taxonomy" id="1671868"/>
    <lineage>
        <taxon>Bacteria</taxon>
        <taxon>Pseudomonadati</taxon>
        <taxon>Pseudomonadota</taxon>
        <taxon>Gammaproteobacteria</taxon>
        <taxon>Vibrionales</taxon>
        <taxon>Vibrionaceae</taxon>
        <taxon>Vibrio</taxon>
    </lineage>
</organism>
<comment type="similarity">
    <text evidence="2">Belongs to the acyltransferase 3 family.</text>
</comment>
<feature type="transmembrane region" description="Helical" evidence="7">
    <location>
        <begin position="227"/>
        <end position="244"/>
    </location>
</feature>
<dbReference type="GO" id="GO:0016413">
    <property type="term" value="F:O-acetyltransferase activity"/>
    <property type="evidence" value="ECO:0007669"/>
    <property type="project" value="TreeGrafter"/>
</dbReference>
<feature type="transmembrane region" description="Helical" evidence="7">
    <location>
        <begin position="281"/>
        <end position="303"/>
    </location>
</feature>
<dbReference type="GO" id="GO:0009246">
    <property type="term" value="P:enterobacterial common antigen biosynthetic process"/>
    <property type="evidence" value="ECO:0007669"/>
    <property type="project" value="TreeGrafter"/>
</dbReference>
<keyword evidence="4 7" id="KW-0812">Transmembrane</keyword>
<evidence type="ECO:0000256" key="5">
    <source>
        <dbReference type="ARBA" id="ARBA00022989"/>
    </source>
</evidence>
<evidence type="ECO:0000256" key="1">
    <source>
        <dbReference type="ARBA" id="ARBA00004651"/>
    </source>
</evidence>
<keyword evidence="6 7" id="KW-0472">Membrane</keyword>
<feature type="transmembrane region" description="Helical" evidence="7">
    <location>
        <begin position="251"/>
        <end position="269"/>
    </location>
</feature>
<reference evidence="9 10" key="1">
    <citation type="submission" date="2017-10" db="EMBL/GenBank/DDBJ databases">
        <authorList>
            <person name="Banno H."/>
            <person name="Chua N.-H."/>
        </authorList>
    </citation>
    <scope>NUCLEOTIDE SEQUENCE [LARGE SCALE GENOMIC DNA]</scope>
    <source>
        <strain evidence="9">Vibrio tapetis CECT4600</strain>
    </source>
</reference>
<dbReference type="Proteomes" id="UP000235828">
    <property type="component" value="Chromosome B"/>
</dbReference>
<evidence type="ECO:0000256" key="4">
    <source>
        <dbReference type="ARBA" id="ARBA00022692"/>
    </source>
</evidence>
<dbReference type="KEGG" id="vta:B1168"/>
<dbReference type="EMBL" id="LT960612">
    <property type="protein sequence ID" value="SON52779.1"/>
    <property type="molecule type" value="Genomic_DNA"/>
</dbReference>
<feature type="transmembrane region" description="Helical" evidence="7">
    <location>
        <begin position="46"/>
        <end position="63"/>
    </location>
</feature>
<evidence type="ECO:0000313" key="10">
    <source>
        <dbReference type="Proteomes" id="UP000235828"/>
    </source>
</evidence>
<gene>
    <name evidence="9" type="ORF">VTAP4600_B1168</name>
</gene>
<dbReference type="PANTHER" id="PTHR40074">
    <property type="entry name" value="O-ACETYLTRANSFERASE WECH"/>
    <property type="match status" value="1"/>
</dbReference>
<dbReference type="AlphaFoldDB" id="A0A2N8ZLJ6"/>
<feature type="transmembrane region" description="Helical" evidence="7">
    <location>
        <begin position="121"/>
        <end position="138"/>
    </location>
</feature>
<comment type="subcellular location">
    <subcellularLocation>
        <location evidence="1">Cell membrane</location>
        <topology evidence="1">Multi-pass membrane protein</topology>
    </subcellularLocation>
</comment>
<feature type="domain" description="Acyltransferase 3" evidence="8">
    <location>
        <begin position="7"/>
        <end position="301"/>
    </location>
</feature>